<dbReference type="Pfam" id="PF00692">
    <property type="entry name" value="dUTPase"/>
    <property type="match status" value="1"/>
</dbReference>
<dbReference type="HAMAP" id="MF_04031">
    <property type="entry name" value="HSV_DUT"/>
    <property type="match status" value="1"/>
</dbReference>
<organismHost>
    <name type="scientific">Meleagris gallopavo</name>
    <name type="common">Wild turkey</name>
    <dbReference type="NCBI Taxonomy" id="9103"/>
</organismHost>
<evidence type="ECO:0000313" key="7">
    <source>
        <dbReference type="EMBL" id="AAG45788.1"/>
    </source>
</evidence>
<keyword evidence="1" id="KW-0479">Metal-binding</keyword>
<dbReference type="InterPro" id="IPR034745">
    <property type="entry name" value="HSV_DUT"/>
</dbReference>
<feature type="region of interest" description="Disordered" evidence="5">
    <location>
        <begin position="416"/>
        <end position="437"/>
    </location>
</feature>
<proteinExistence type="inferred from homology"/>
<keyword evidence="2" id="KW-0378">Hydrolase</keyword>
<evidence type="ECO:0000256" key="4">
    <source>
        <dbReference type="ARBA" id="ARBA00023080"/>
    </source>
</evidence>
<evidence type="ECO:0000256" key="5">
    <source>
        <dbReference type="SAM" id="MobiDB-lite"/>
    </source>
</evidence>
<dbReference type="GO" id="GO:0046872">
    <property type="term" value="F:metal ion binding"/>
    <property type="evidence" value="ECO:0007669"/>
    <property type="project" value="UniProtKB-KW"/>
</dbReference>
<dbReference type="InterPro" id="IPR029054">
    <property type="entry name" value="dUTPase-like"/>
</dbReference>
<dbReference type="EMBL" id="AF291866">
    <property type="protein sequence ID" value="AAG45788.1"/>
    <property type="molecule type" value="Genomic_DNA"/>
</dbReference>
<dbReference type="GO" id="GO:0004170">
    <property type="term" value="F:dUTP diphosphatase activity"/>
    <property type="evidence" value="ECO:0007669"/>
    <property type="project" value="InterPro"/>
</dbReference>
<protein>
    <submittedName>
        <fullName evidence="7">UL50 dUTPase</fullName>
    </submittedName>
</protein>
<dbReference type="Proteomes" id="UP000175168">
    <property type="component" value="Segment"/>
</dbReference>
<dbReference type="Gene3D" id="2.70.40.10">
    <property type="match status" value="2"/>
</dbReference>
<dbReference type="SUPFAM" id="SSF51283">
    <property type="entry name" value="dUTPase-like"/>
    <property type="match status" value="2"/>
</dbReference>
<organism evidence="7 8">
    <name type="scientific">Meleagrid herpesvirus 1</name>
    <name type="common">MeHV-1</name>
    <name type="synonym">Turkey herpesvirus</name>
    <dbReference type="NCBI Taxonomy" id="37108"/>
    <lineage>
        <taxon>Viruses</taxon>
        <taxon>Duplodnaviria</taxon>
        <taxon>Heunggongvirae</taxon>
        <taxon>Peploviricota</taxon>
        <taxon>Herviviricetes</taxon>
        <taxon>Herpesvirales</taxon>
        <taxon>Orthoherpesviridae</taxon>
        <taxon>Alphaherpesvirinae</taxon>
        <taxon>Mardivirus</taxon>
        <taxon>Mardivirus meleagridalpha1</taxon>
    </lineage>
</organism>
<dbReference type="KEGG" id="vg:918521"/>
<gene>
    <name evidence="7" type="primary">HVT058</name>
</gene>
<evidence type="ECO:0000259" key="6">
    <source>
        <dbReference type="Pfam" id="PF00692"/>
    </source>
</evidence>
<dbReference type="GeneID" id="918521"/>
<dbReference type="GO" id="GO:0046080">
    <property type="term" value="P:dUTP metabolic process"/>
    <property type="evidence" value="ECO:0007669"/>
    <property type="project" value="InterPro"/>
</dbReference>
<sequence>MMDTNGAHLRIETEPEPAPSHTTRVPWRLKYRVDETLYTLDHERWTCYIEDRDRRCLRVINNQVISLCKSDKREKYQICVLDLGLRVAVPQEYAVVLAKLADPDPTSRGIPVIGVANGVIDSGYRGTIKAILFYEKSCVIPKNGLAIRLSLVKLVSPNMDSRILFDLSAITTHLECGPSFSSSIATAARSGASELVPIIPASANGIWNGTGCRTLVCLYDNRASNASHFTSSDKNVAFAVRYNDESVVMGLKDIPKPDTQTFVRFYTSGTFGTVIPFDETFTPKRSEDAGYDIPAPRDILLEPLSSTAIVIQQRYTCLDASTIPCIFGRSSLNMRGVIVYPSRWSANSWLILTLCNTTTYEIKIKSGERIAQLLLVDQDCATLLPSENNTTNAFPTVGKCKRPISLSGEPNWRETTMFDKEAPPSQRQHAGFGSTGY</sequence>
<keyword evidence="4" id="KW-0546">Nucleotide metabolism</keyword>
<feature type="domain" description="dUTPase-like" evidence="6">
    <location>
        <begin position="280"/>
        <end position="380"/>
    </location>
</feature>
<organismHost>
    <name type="scientific">Gallus gallus</name>
    <name type="common">Chicken</name>
    <dbReference type="NCBI Taxonomy" id="9031"/>
</organismHost>
<dbReference type="InterPro" id="IPR036157">
    <property type="entry name" value="dUTPase-like_sf"/>
</dbReference>
<dbReference type="OrthoDB" id="13493at10239"/>
<accession>Q9DPQ0</accession>
<feature type="region of interest" description="Disordered" evidence="5">
    <location>
        <begin position="1"/>
        <end position="22"/>
    </location>
</feature>
<evidence type="ECO:0000313" key="8">
    <source>
        <dbReference type="Proteomes" id="UP000175168"/>
    </source>
</evidence>
<keyword evidence="8" id="KW-1185">Reference proteome</keyword>
<reference evidence="7 8" key="1">
    <citation type="journal article" date="2001" name="J. Virol.">
        <title>The genome of turkey herpesvirus.</title>
        <authorList>
            <person name="Afonso C.L."/>
            <person name="Tulman E.R."/>
            <person name="Lu Z."/>
            <person name="Zsak L."/>
            <person name="Rock D.L."/>
            <person name="Kutish G.F."/>
        </authorList>
    </citation>
    <scope>NUCLEOTIDE SEQUENCE [LARGE SCALE GENOMIC DNA]</scope>
    <source>
        <strain evidence="7">FC126</strain>
    </source>
</reference>
<keyword evidence="3" id="KW-0460">Magnesium</keyword>
<evidence type="ECO:0000256" key="2">
    <source>
        <dbReference type="ARBA" id="ARBA00022801"/>
    </source>
</evidence>
<dbReference type="RefSeq" id="NP_073345.1">
    <property type="nucleotide sequence ID" value="NC_002641.1"/>
</dbReference>
<name>Q9DPQ0_MEHV1</name>
<evidence type="ECO:0000256" key="3">
    <source>
        <dbReference type="ARBA" id="ARBA00022842"/>
    </source>
</evidence>
<evidence type="ECO:0000256" key="1">
    <source>
        <dbReference type="ARBA" id="ARBA00022723"/>
    </source>
</evidence>